<gene>
    <name evidence="2" type="ORF">GALMADRAFT_217241</name>
</gene>
<dbReference type="HOGENOM" id="CLU_1310230_0_0_1"/>
<feature type="signal peptide" evidence="1">
    <location>
        <begin position="1"/>
        <end position="21"/>
    </location>
</feature>
<dbReference type="PROSITE" id="PS51257">
    <property type="entry name" value="PROKAR_LIPOPROTEIN"/>
    <property type="match status" value="1"/>
</dbReference>
<sequence>MKLAYLITVFAAIITSHQVAAVACTSSVTCRSLGCSNGGHVCETATCQNGVCVGLVCARAGMLCPIMETRLVACELEKTGLTLQCTWNWAESLGRQDSYAKIYRWHERFWVTLILRSYIDERVTNGSITFYLSHSGSWRTISIIRFGGEIGPFEAGSKNPRCEMEVRKPDDELSKGFKRYKTSVKPHYSLPTQHIPQTSLINHPPNLKPS</sequence>
<evidence type="ECO:0000313" key="2">
    <source>
        <dbReference type="EMBL" id="KDR66026.1"/>
    </source>
</evidence>
<name>A0A067S5G1_GALM3</name>
<accession>A0A067S5G1</accession>
<proteinExistence type="predicted"/>
<dbReference type="AlphaFoldDB" id="A0A067S5G1"/>
<dbReference type="OrthoDB" id="3120570at2759"/>
<evidence type="ECO:0000313" key="3">
    <source>
        <dbReference type="Proteomes" id="UP000027222"/>
    </source>
</evidence>
<evidence type="ECO:0000256" key="1">
    <source>
        <dbReference type="SAM" id="SignalP"/>
    </source>
</evidence>
<keyword evidence="3" id="KW-1185">Reference proteome</keyword>
<dbReference type="Proteomes" id="UP000027222">
    <property type="component" value="Unassembled WGS sequence"/>
</dbReference>
<organism evidence="2 3">
    <name type="scientific">Galerina marginata (strain CBS 339.88)</name>
    <dbReference type="NCBI Taxonomy" id="685588"/>
    <lineage>
        <taxon>Eukaryota</taxon>
        <taxon>Fungi</taxon>
        <taxon>Dikarya</taxon>
        <taxon>Basidiomycota</taxon>
        <taxon>Agaricomycotina</taxon>
        <taxon>Agaricomycetes</taxon>
        <taxon>Agaricomycetidae</taxon>
        <taxon>Agaricales</taxon>
        <taxon>Agaricineae</taxon>
        <taxon>Strophariaceae</taxon>
        <taxon>Galerina</taxon>
    </lineage>
</organism>
<reference evidence="3" key="1">
    <citation type="journal article" date="2014" name="Proc. Natl. Acad. Sci. U.S.A.">
        <title>Extensive sampling of basidiomycete genomes demonstrates inadequacy of the white-rot/brown-rot paradigm for wood decay fungi.</title>
        <authorList>
            <person name="Riley R."/>
            <person name="Salamov A.A."/>
            <person name="Brown D.W."/>
            <person name="Nagy L.G."/>
            <person name="Floudas D."/>
            <person name="Held B.W."/>
            <person name="Levasseur A."/>
            <person name="Lombard V."/>
            <person name="Morin E."/>
            <person name="Otillar R."/>
            <person name="Lindquist E.A."/>
            <person name="Sun H."/>
            <person name="LaButti K.M."/>
            <person name="Schmutz J."/>
            <person name="Jabbour D."/>
            <person name="Luo H."/>
            <person name="Baker S.E."/>
            <person name="Pisabarro A.G."/>
            <person name="Walton J.D."/>
            <person name="Blanchette R.A."/>
            <person name="Henrissat B."/>
            <person name="Martin F."/>
            <person name="Cullen D."/>
            <person name="Hibbett D.S."/>
            <person name="Grigoriev I.V."/>
        </authorList>
    </citation>
    <scope>NUCLEOTIDE SEQUENCE [LARGE SCALE GENOMIC DNA]</scope>
    <source>
        <strain evidence="3">CBS 339.88</strain>
    </source>
</reference>
<feature type="chain" id="PRO_5001645564" evidence="1">
    <location>
        <begin position="22"/>
        <end position="210"/>
    </location>
</feature>
<dbReference type="EMBL" id="KL142428">
    <property type="protein sequence ID" value="KDR66026.1"/>
    <property type="molecule type" value="Genomic_DNA"/>
</dbReference>
<keyword evidence="1" id="KW-0732">Signal</keyword>
<protein>
    <submittedName>
        <fullName evidence="2">Uncharacterized protein</fullName>
    </submittedName>
</protein>